<gene>
    <name evidence="2" type="ORF">CEXT_360131</name>
</gene>
<evidence type="ECO:0000313" key="2">
    <source>
        <dbReference type="EMBL" id="GIY17795.1"/>
    </source>
</evidence>
<name>A0AAV4RC39_CAEEX</name>
<sequence>MVRTAPPSGRDVIGNRTAHDMGRCAPSGGDMEGHGARRRHHTVHTWFRFDPEGFYVIVSDTGQSFVVPFYQNTHISRGVVIVTKK</sequence>
<protein>
    <submittedName>
        <fullName evidence="2">Uncharacterized protein</fullName>
    </submittedName>
</protein>
<comment type="caution">
    <text evidence="2">The sequence shown here is derived from an EMBL/GenBank/DDBJ whole genome shotgun (WGS) entry which is preliminary data.</text>
</comment>
<dbReference type="EMBL" id="BPLR01007546">
    <property type="protein sequence ID" value="GIY17795.1"/>
    <property type="molecule type" value="Genomic_DNA"/>
</dbReference>
<keyword evidence="3" id="KW-1185">Reference proteome</keyword>
<evidence type="ECO:0000313" key="3">
    <source>
        <dbReference type="Proteomes" id="UP001054945"/>
    </source>
</evidence>
<accession>A0AAV4RC39</accession>
<proteinExistence type="predicted"/>
<organism evidence="2 3">
    <name type="scientific">Caerostris extrusa</name>
    <name type="common">Bark spider</name>
    <name type="synonym">Caerostris bankana</name>
    <dbReference type="NCBI Taxonomy" id="172846"/>
    <lineage>
        <taxon>Eukaryota</taxon>
        <taxon>Metazoa</taxon>
        <taxon>Ecdysozoa</taxon>
        <taxon>Arthropoda</taxon>
        <taxon>Chelicerata</taxon>
        <taxon>Arachnida</taxon>
        <taxon>Araneae</taxon>
        <taxon>Araneomorphae</taxon>
        <taxon>Entelegynae</taxon>
        <taxon>Araneoidea</taxon>
        <taxon>Araneidae</taxon>
        <taxon>Caerostris</taxon>
    </lineage>
</organism>
<feature type="region of interest" description="Disordered" evidence="1">
    <location>
        <begin position="1"/>
        <end position="36"/>
    </location>
</feature>
<evidence type="ECO:0000256" key="1">
    <source>
        <dbReference type="SAM" id="MobiDB-lite"/>
    </source>
</evidence>
<reference evidence="2 3" key="1">
    <citation type="submission" date="2021-06" db="EMBL/GenBank/DDBJ databases">
        <title>Caerostris extrusa draft genome.</title>
        <authorList>
            <person name="Kono N."/>
            <person name="Arakawa K."/>
        </authorList>
    </citation>
    <scope>NUCLEOTIDE SEQUENCE [LARGE SCALE GENOMIC DNA]</scope>
</reference>
<dbReference type="Proteomes" id="UP001054945">
    <property type="component" value="Unassembled WGS sequence"/>
</dbReference>
<dbReference type="AlphaFoldDB" id="A0AAV4RC39"/>